<gene>
    <name evidence="1" type="ORF">STRCR_0448</name>
</gene>
<organism evidence="1 2">
    <name type="scientific">Streptococcus criceti HS-6</name>
    <dbReference type="NCBI Taxonomy" id="873449"/>
    <lineage>
        <taxon>Bacteria</taxon>
        <taxon>Bacillati</taxon>
        <taxon>Bacillota</taxon>
        <taxon>Bacilli</taxon>
        <taxon>Lactobacillales</taxon>
        <taxon>Streptococcaceae</taxon>
        <taxon>Streptococcus</taxon>
    </lineage>
</organism>
<proteinExistence type="predicted"/>
<evidence type="ECO:0000313" key="2">
    <source>
        <dbReference type="Proteomes" id="UP000004322"/>
    </source>
</evidence>
<dbReference type="AlphaFoldDB" id="G5JQ01"/>
<accession>G5JQ01</accession>
<keyword evidence="2" id="KW-1185">Reference proteome</keyword>
<comment type="caution">
    <text evidence="1">The sequence shown here is derived from an EMBL/GenBank/DDBJ whole genome shotgun (WGS) entry which is preliminary data.</text>
</comment>
<protein>
    <submittedName>
        <fullName evidence="1">Uncharacterized protein</fullName>
    </submittedName>
</protein>
<evidence type="ECO:0000313" key="1">
    <source>
        <dbReference type="EMBL" id="EHI75176.1"/>
    </source>
</evidence>
<dbReference type="Proteomes" id="UP000004322">
    <property type="component" value="Unassembled WGS sequence"/>
</dbReference>
<dbReference type="STRING" id="873449.STRCR_0448"/>
<reference evidence="1" key="1">
    <citation type="submission" date="2011-07" db="EMBL/GenBank/DDBJ databases">
        <authorList>
            <person name="Stanhope M.J."/>
            <person name="Durkin A.S."/>
            <person name="Hostetler J."/>
            <person name="Kim M."/>
            <person name="Radune D."/>
            <person name="Singh I."/>
            <person name="Town C.D."/>
        </authorList>
    </citation>
    <scope>NUCLEOTIDE SEQUENCE [LARGE SCALE GENOMIC DNA]</scope>
    <source>
        <strain evidence="1">HS-6</strain>
    </source>
</reference>
<name>G5JQ01_STRCG</name>
<dbReference type="EMBL" id="AEUV02000002">
    <property type="protein sequence ID" value="EHI75176.1"/>
    <property type="molecule type" value="Genomic_DNA"/>
</dbReference>
<sequence>MKISKRKDRENEKVSCNFVASSNDGFVYLLGERISKIKEKRGFKKASFL</sequence>